<keyword evidence="3" id="KW-1185">Reference proteome</keyword>
<evidence type="ECO:0000313" key="3">
    <source>
        <dbReference type="Proteomes" id="UP001429354"/>
    </source>
</evidence>
<feature type="transmembrane region" description="Helical" evidence="1">
    <location>
        <begin position="56"/>
        <end position="76"/>
    </location>
</feature>
<evidence type="ECO:0000313" key="2">
    <source>
        <dbReference type="EMBL" id="NDK40125.1"/>
    </source>
</evidence>
<keyword evidence="1" id="KW-0812">Transmembrane</keyword>
<dbReference type="RefSeq" id="WP_162350789.1">
    <property type="nucleotide sequence ID" value="NZ_QOVG01000012.1"/>
</dbReference>
<sequence>MKKSQALLALALFALSVLFALWFDGSRFRIALLAFFMAPPLLVLAGVLARYAKASFWAGVLGLFWFSHGVMEAYAVPRERGYAIVEVMLAVVIVLASSWPGISARFRKKNTVDAA</sequence>
<comment type="caution">
    <text evidence="2">The sequence shown here is derived from an EMBL/GenBank/DDBJ whole genome shotgun (WGS) entry which is preliminary data.</text>
</comment>
<feature type="transmembrane region" description="Helical" evidence="1">
    <location>
        <begin position="82"/>
        <end position="102"/>
    </location>
</feature>
<keyword evidence="1" id="KW-1133">Transmembrane helix</keyword>
<gene>
    <name evidence="2" type="ORF">DT603_14875</name>
</gene>
<keyword evidence="1" id="KW-0472">Membrane</keyword>
<evidence type="ECO:0000256" key="1">
    <source>
        <dbReference type="SAM" id="Phobius"/>
    </source>
</evidence>
<dbReference type="EMBL" id="QOVG01000012">
    <property type="protein sequence ID" value="NDK40125.1"/>
    <property type="molecule type" value="Genomic_DNA"/>
</dbReference>
<dbReference type="InterPro" id="IPR018643">
    <property type="entry name" value="DUF2069_membrane"/>
</dbReference>
<protein>
    <submittedName>
        <fullName evidence="2">DUF2069 domain-containing protein</fullName>
    </submittedName>
</protein>
<organism evidence="2 3">
    <name type="scientific">Pseudoxanthomonas gei</name>
    <dbReference type="NCBI Taxonomy" id="1383030"/>
    <lineage>
        <taxon>Bacteria</taxon>
        <taxon>Pseudomonadati</taxon>
        <taxon>Pseudomonadota</taxon>
        <taxon>Gammaproteobacteria</taxon>
        <taxon>Lysobacterales</taxon>
        <taxon>Lysobacteraceae</taxon>
        <taxon>Pseudoxanthomonas</taxon>
    </lineage>
</organism>
<reference evidence="2 3" key="1">
    <citation type="submission" date="2018-07" db="EMBL/GenBank/DDBJ databases">
        <title>Whole genome Sequencing of Pseudoxanthomonas gei KCTC 32298 (T).</title>
        <authorList>
            <person name="Kumar S."/>
            <person name="Bansal K."/>
            <person name="Kaur A."/>
            <person name="Patil P."/>
            <person name="Sharma S."/>
            <person name="Patil P.B."/>
        </authorList>
    </citation>
    <scope>NUCLEOTIDE SEQUENCE [LARGE SCALE GENOMIC DNA]</scope>
    <source>
        <strain evidence="2 3">KCTC 32298</strain>
    </source>
</reference>
<name>A0ABX0AJ62_9GAMM</name>
<dbReference type="Pfam" id="PF09842">
    <property type="entry name" value="DUF2069"/>
    <property type="match status" value="1"/>
</dbReference>
<accession>A0ABX0AJ62</accession>
<proteinExistence type="predicted"/>
<feature type="transmembrane region" description="Helical" evidence="1">
    <location>
        <begin position="30"/>
        <end position="49"/>
    </location>
</feature>
<dbReference type="Proteomes" id="UP001429354">
    <property type="component" value="Unassembled WGS sequence"/>
</dbReference>